<organism evidence="2 3">
    <name type="scientific">Chitinophaga chungangae</name>
    <dbReference type="NCBI Taxonomy" id="2821488"/>
    <lineage>
        <taxon>Bacteria</taxon>
        <taxon>Pseudomonadati</taxon>
        <taxon>Bacteroidota</taxon>
        <taxon>Chitinophagia</taxon>
        <taxon>Chitinophagales</taxon>
        <taxon>Chitinophagaceae</taxon>
        <taxon>Chitinophaga</taxon>
    </lineage>
</organism>
<feature type="transmembrane region" description="Helical" evidence="1">
    <location>
        <begin position="185"/>
        <end position="207"/>
    </location>
</feature>
<feature type="transmembrane region" description="Helical" evidence="1">
    <location>
        <begin position="89"/>
        <end position="108"/>
    </location>
</feature>
<gene>
    <name evidence="2" type="ORF">J7I43_05020</name>
</gene>
<evidence type="ECO:0008006" key="4">
    <source>
        <dbReference type="Google" id="ProtNLM"/>
    </source>
</evidence>
<dbReference type="EMBL" id="JAGHKP010000001">
    <property type="protein sequence ID" value="MBO9151557.1"/>
    <property type="molecule type" value="Genomic_DNA"/>
</dbReference>
<feature type="transmembrane region" description="Helical" evidence="1">
    <location>
        <begin position="34"/>
        <end position="52"/>
    </location>
</feature>
<feature type="transmembrane region" description="Helical" evidence="1">
    <location>
        <begin position="6"/>
        <end position="22"/>
    </location>
</feature>
<keyword evidence="1" id="KW-0472">Membrane</keyword>
<evidence type="ECO:0000256" key="1">
    <source>
        <dbReference type="SAM" id="Phobius"/>
    </source>
</evidence>
<reference evidence="3" key="1">
    <citation type="submission" date="2021-03" db="EMBL/GenBank/DDBJ databases">
        <title>Assistant Professor.</title>
        <authorList>
            <person name="Huq M.A."/>
        </authorList>
    </citation>
    <scope>NUCLEOTIDE SEQUENCE [LARGE SCALE GENOMIC DNA]</scope>
    <source>
        <strain evidence="3">MAH-28</strain>
    </source>
</reference>
<feature type="transmembrane region" description="Helical" evidence="1">
    <location>
        <begin position="64"/>
        <end position="82"/>
    </location>
</feature>
<protein>
    <recommendedName>
        <fullName evidence="4">YhhN-like protein</fullName>
    </recommendedName>
</protein>
<evidence type="ECO:0000313" key="2">
    <source>
        <dbReference type="EMBL" id="MBO9151557.1"/>
    </source>
</evidence>
<feature type="transmembrane region" description="Helical" evidence="1">
    <location>
        <begin position="151"/>
        <end position="173"/>
    </location>
</feature>
<feature type="transmembrane region" description="Helical" evidence="1">
    <location>
        <begin position="120"/>
        <end position="139"/>
    </location>
</feature>
<proteinExistence type="predicted"/>
<accession>A0ABS3YA54</accession>
<keyword evidence="1" id="KW-0812">Transmembrane</keyword>
<dbReference type="RefSeq" id="WP_209143872.1">
    <property type="nucleotide sequence ID" value="NZ_JAGHKP010000001.1"/>
</dbReference>
<keyword evidence="3" id="KW-1185">Reference proteome</keyword>
<evidence type="ECO:0000313" key="3">
    <source>
        <dbReference type="Proteomes" id="UP000679126"/>
    </source>
</evidence>
<dbReference type="Proteomes" id="UP000679126">
    <property type="component" value="Unassembled WGS sequence"/>
</dbReference>
<sequence>MNLSVTTIFTSSILIPIVIGLVRLNRIRASYQPFLIFLLLAFTAELVGFISIKLVHNNNVSTNIYTLLEAVVIAYIFYAWGFFRQHKKLFTGVLVLYSAVWSTENIVLEHLEDGICSYFIMLYSLVTVLLCINEINALVSMRGNLFKNARFLICMGLIIMCVYSLITEGTLLIDPDNGPLSIKIFTFYVYINAFVNIVYAVAVYFMPERDDIYFSKRFNA</sequence>
<keyword evidence="1" id="KW-1133">Transmembrane helix</keyword>
<comment type="caution">
    <text evidence="2">The sequence shown here is derived from an EMBL/GenBank/DDBJ whole genome shotgun (WGS) entry which is preliminary data.</text>
</comment>
<name>A0ABS3YA54_9BACT</name>